<dbReference type="EMBL" id="AVOT02030661">
    <property type="protein sequence ID" value="MBW0523917.1"/>
    <property type="molecule type" value="Genomic_DNA"/>
</dbReference>
<sequence>MRYLLGQSNIPVSYWDEAAAHASLLLNLDPNKHLMMKKPVYVLRKRNCLIKPEVDLKGLIPFGMKFMAKISNPSPKIEPRGEVLRALTFKEYSDGLPILNIETGKIKVSCNYTLSAHSPTLSMNQPASVLPSVSSLRIKLQIPSSKPEELLNQSPPIQVSNQSPHI</sequence>
<protein>
    <submittedName>
        <fullName evidence="2">Uncharacterized protein</fullName>
    </submittedName>
</protein>
<keyword evidence="3" id="KW-1185">Reference proteome</keyword>
<evidence type="ECO:0000313" key="3">
    <source>
        <dbReference type="Proteomes" id="UP000765509"/>
    </source>
</evidence>
<feature type="compositionally biased region" description="Polar residues" evidence="1">
    <location>
        <begin position="151"/>
        <end position="166"/>
    </location>
</feature>
<evidence type="ECO:0000313" key="2">
    <source>
        <dbReference type="EMBL" id="MBW0523917.1"/>
    </source>
</evidence>
<reference evidence="2" key="1">
    <citation type="submission" date="2021-03" db="EMBL/GenBank/DDBJ databases">
        <title>Draft genome sequence of rust myrtle Austropuccinia psidii MF-1, a brazilian biotype.</title>
        <authorList>
            <person name="Quecine M.C."/>
            <person name="Pachon D.M.R."/>
            <person name="Bonatelli M.L."/>
            <person name="Correr F.H."/>
            <person name="Franceschini L.M."/>
            <person name="Leite T.F."/>
            <person name="Margarido G.R.A."/>
            <person name="Almeida C.A."/>
            <person name="Ferrarezi J.A."/>
            <person name="Labate C.A."/>
        </authorList>
    </citation>
    <scope>NUCLEOTIDE SEQUENCE</scope>
    <source>
        <strain evidence="2">MF-1</strain>
    </source>
</reference>
<evidence type="ECO:0000256" key="1">
    <source>
        <dbReference type="SAM" id="MobiDB-lite"/>
    </source>
</evidence>
<proteinExistence type="predicted"/>
<dbReference type="AlphaFoldDB" id="A0A9Q3I1J9"/>
<name>A0A9Q3I1J9_9BASI</name>
<dbReference type="OrthoDB" id="7691805at2759"/>
<accession>A0A9Q3I1J9</accession>
<feature type="region of interest" description="Disordered" evidence="1">
    <location>
        <begin position="147"/>
        <end position="166"/>
    </location>
</feature>
<organism evidence="2 3">
    <name type="scientific">Austropuccinia psidii MF-1</name>
    <dbReference type="NCBI Taxonomy" id="1389203"/>
    <lineage>
        <taxon>Eukaryota</taxon>
        <taxon>Fungi</taxon>
        <taxon>Dikarya</taxon>
        <taxon>Basidiomycota</taxon>
        <taxon>Pucciniomycotina</taxon>
        <taxon>Pucciniomycetes</taxon>
        <taxon>Pucciniales</taxon>
        <taxon>Sphaerophragmiaceae</taxon>
        <taxon>Austropuccinia</taxon>
    </lineage>
</organism>
<dbReference type="Proteomes" id="UP000765509">
    <property type="component" value="Unassembled WGS sequence"/>
</dbReference>
<comment type="caution">
    <text evidence="2">The sequence shown here is derived from an EMBL/GenBank/DDBJ whole genome shotgun (WGS) entry which is preliminary data.</text>
</comment>
<gene>
    <name evidence="2" type="ORF">O181_063632</name>
</gene>